<sequence length="351" mass="40273">MSSSNISEADLMEIDDVEEQTHEEFSSDDDCMEDEEEKPVPSKTLTPTSLKLNLKASPQCFSFPSTIIYYIAKKANNCVATKLLQSCKTLYLLVHKNQDYEIKQIHGSNINGYEYVVAAKSIKITDTLDLMFLPEKTMEILYKKLDVTSVETVQFFSCFSVFPLKYFDFVLQPSAKVFWVTAHFDTPISPTLKAFEVLQNAKEIYCFSVFPLKYFDFVLQPSAKVFWVTAHFDTPISPTLKAFEVLQNAKEIYLTCIYNALTKTDFKKLLQIKRNSKLKVCGLAVNCDVDKEDIIQFLDTHMLACSEPCSRLTLCLRGENQALKTYVNEILEERRKTSSEVPEVKIEFRKI</sequence>
<dbReference type="WBParaSite" id="ES5_v2.g16643.t1">
    <property type="protein sequence ID" value="ES5_v2.g16643.t1"/>
    <property type="gene ID" value="ES5_v2.g16643"/>
</dbReference>
<organism evidence="1 2">
    <name type="scientific">Panagrolaimus sp. ES5</name>
    <dbReference type="NCBI Taxonomy" id="591445"/>
    <lineage>
        <taxon>Eukaryota</taxon>
        <taxon>Metazoa</taxon>
        <taxon>Ecdysozoa</taxon>
        <taxon>Nematoda</taxon>
        <taxon>Chromadorea</taxon>
        <taxon>Rhabditida</taxon>
        <taxon>Tylenchina</taxon>
        <taxon>Panagrolaimomorpha</taxon>
        <taxon>Panagrolaimoidea</taxon>
        <taxon>Panagrolaimidae</taxon>
        <taxon>Panagrolaimus</taxon>
    </lineage>
</organism>
<proteinExistence type="predicted"/>
<protein>
    <submittedName>
        <fullName evidence="2">Uncharacterized protein</fullName>
    </submittedName>
</protein>
<accession>A0AC34FHA4</accession>
<evidence type="ECO:0000313" key="1">
    <source>
        <dbReference type="Proteomes" id="UP000887579"/>
    </source>
</evidence>
<reference evidence="2" key="1">
    <citation type="submission" date="2022-11" db="UniProtKB">
        <authorList>
            <consortium name="WormBaseParasite"/>
        </authorList>
    </citation>
    <scope>IDENTIFICATION</scope>
</reference>
<evidence type="ECO:0000313" key="2">
    <source>
        <dbReference type="WBParaSite" id="ES5_v2.g16643.t1"/>
    </source>
</evidence>
<name>A0AC34FHA4_9BILA</name>
<dbReference type="Proteomes" id="UP000887579">
    <property type="component" value="Unplaced"/>
</dbReference>